<dbReference type="PANTHER" id="PTHR43763">
    <property type="entry name" value="XAA-PRO AMINOPEPTIDASE 1"/>
    <property type="match status" value="1"/>
</dbReference>
<sequence>MSCFSFLRRLSKLDVASDASSMQSASTLVGHVDDARQDEKASAVRPCGDARGRFAPTPTTKQLSVLRDEMHKEGGLAWYIVSSDDEHASEYTAPPDQRRAFITGFTASAGTAIVGTDEAHAFADGRYWVQAEQQLDCNWTLHKVGMSGTDNWDAFLLKAVKPGDKVGFDAKTISYKPAKALIAALKQAGAEVSLPTRNLVDAAWPDRPEPKLVPVHEHPLKFSGKHASEKLADLHKWNQAQPAADQRGITYLISALDEVAWTLNLRGDAIPNNPVFPAYLTITSLPGEQHPFTTLYISSDLVPHGSDVYHYISSLGVRILEHDAIWSSLSASTSATTTTISISAIGDNILVATEKVSWAIVEAFAGGEENMCVLGPQSPSAMAKAVKNDVEIQGFRNAYLRDGAAWCIWAAHLDHDIRCRGKQVDEWTAAVRLDKERQPLKYYAGESYEPISATGQNAALPHYETPATGSDVINTTTPYLCDYGAQYLDGTIDTTRTVFFGQRPSKEHTRAFTRVLQGHIAIDRAVFPAGSTGAMLDVLARKALWQDGMNYSHGTGHGIGAYLGVHEGPHGFSTSSGGSKVPVALQPGMMLSNEPGFYEEGHYGIRTESIICVKEVDTRRNFGGTKWYGFERITQVPIDRRLVDFSLLSKDEVGWLHKHNEDVKRNVLPLIKHDRLATRWLSRQ</sequence>
<comment type="cofactor">
    <cofactor evidence="1">
        <name>Mn(2+)</name>
        <dbReference type="ChEBI" id="CHEBI:29035"/>
    </cofactor>
</comment>
<dbReference type="STRING" id="1037660.A0A066W2Q0"/>
<dbReference type="Pfam" id="PF16188">
    <property type="entry name" value="Peptidase_M24_C"/>
    <property type="match status" value="1"/>
</dbReference>
<dbReference type="Pfam" id="PF00557">
    <property type="entry name" value="Peptidase_M24"/>
    <property type="match status" value="1"/>
</dbReference>
<name>A0A066W2Q0_TILAU</name>
<keyword evidence="5" id="KW-0464">Manganese</keyword>
<dbReference type="AlphaFoldDB" id="A0A066W2Q0"/>
<proteinExistence type="inferred from homology"/>
<protein>
    <submittedName>
        <fullName evidence="9">Creatinase/aminopeptidase</fullName>
    </submittedName>
</protein>
<gene>
    <name evidence="9" type="ORF">K437DRAFT_256095</name>
</gene>
<dbReference type="GO" id="GO:0004177">
    <property type="term" value="F:aminopeptidase activity"/>
    <property type="evidence" value="ECO:0007669"/>
    <property type="project" value="UniProtKB-KW"/>
</dbReference>
<feature type="domain" description="Creatinase N-terminal" evidence="7">
    <location>
        <begin position="66"/>
        <end position="188"/>
    </location>
</feature>
<evidence type="ECO:0000256" key="4">
    <source>
        <dbReference type="ARBA" id="ARBA00022801"/>
    </source>
</evidence>
<evidence type="ECO:0000313" key="10">
    <source>
        <dbReference type="Proteomes" id="UP000027361"/>
    </source>
</evidence>
<feature type="domain" description="Peptidase M24" evidence="6">
    <location>
        <begin position="422"/>
        <end position="615"/>
    </location>
</feature>
<comment type="caution">
    <text evidence="9">The sequence shown here is derived from an EMBL/GenBank/DDBJ whole genome shotgun (WGS) entry which is preliminary data.</text>
</comment>
<evidence type="ECO:0000256" key="3">
    <source>
        <dbReference type="ARBA" id="ARBA00022723"/>
    </source>
</evidence>
<dbReference type="OMA" id="LTHFRYT"/>
<reference evidence="9 10" key="1">
    <citation type="submission" date="2014-05" db="EMBL/GenBank/DDBJ databases">
        <title>Draft genome sequence of a rare smut relative, Tilletiaria anomala UBC 951.</title>
        <authorList>
            <consortium name="DOE Joint Genome Institute"/>
            <person name="Toome M."/>
            <person name="Kuo A."/>
            <person name="Henrissat B."/>
            <person name="Lipzen A."/>
            <person name="Tritt A."/>
            <person name="Yoshinaga Y."/>
            <person name="Zane M."/>
            <person name="Barry K."/>
            <person name="Grigoriev I.V."/>
            <person name="Spatafora J.W."/>
            <person name="Aimea M.C."/>
        </authorList>
    </citation>
    <scope>NUCLEOTIDE SEQUENCE [LARGE SCALE GENOMIC DNA]</scope>
    <source>
        <strain evidence="9 10">UBC 951</strain>
    </source>
</reference>
<dbReference type="GO" id="GO:0046872">
    <property type="term" value="F:metal ion binding"/>
    <property type="evidence" value="ECO:0007669"/>
    <property type="project" value="UniProtKB-KW"/>
</dbReference>
<dbReference type="GeneID" id="25264323"/>
<feature type="domain" description="Peptidase M24 C-terminal" evidence="8">
    <location>
        <begin position="626"/>
        <end position="684"/>
    </location>
</feature>
<dbReference type="Proteomes" id="UP000027361">
    <property type="component" value="Unassembled WGS sequence"/>
</dbReference>
<keyword evidence="4" id="KW-0378">Hydrolase</keyword>
<accession>A0A066W2Q0</accession>
<dbReference type="InterPro" id="IPR000994">
    <property type="entry name" value="Pept_M24"/>
</dbReference>
<dbReference type="Pfam" id="PF16189">
    <property type="entry name" value="Creatinase_N_2"/>
    <property type="match status" value="1"/>
</dbReference>
<evidence type="ECO:0000259" key="7">
    <source>
        <dbReference type="Pfam" id="PF01321"/>
    </source>
</evidence>
<keyword evidence="3" id="KW-0479">Metal-binding</keyword>
<dbReference type="InterPro" id="IPR032416">
    <property type="entry name" value="Peptidase_M24_C"/>
</dbReference>
<comment type="similarity">
    <text evidence="2">Belongs to the peptidase M24B family.</text>
</comment>
<dbReference type="GO" id="GO:0005737">
    <property type="term" value="C:cytoplasm"/>
    <property type="evidence" value="ECO:0007669"/>
    <property type="project" value="UniProtKB-ARBA"/>
</dbReference>
<keyword evidence="10" id="KW-1185">Reference proteome</keyword>
<dbReference type="RefSeq" id="XP_013243684.1">
    <property type="nucleotide sequence ID" value="XM_013388230.1"/>
</dbReference>
<dbReference type="HOGENOM" id="CLU_011781_2_3_1"/>
<dbReference type="Pfam" id="PF01321">
    <property type="entry name" value="Creatinase_N"/>
    <property type="match status" value="1"/>
</dbReference>
<dbReference type="InterPro" id="IPR029149">
    <property type="entry name" value="Creatin/AminoP/Spt16_N"/>
</dbReference>
<evidence type="ECO:0000256" key="2">
    <source>
        <dbReference type="ARBA" id="ARBA00008766"/>
    </source>
</evidence>
<evidence type="ECO:0000259" key="8">
    <source>
        <dbReference type="Pfam" id="PF16188"/>
    </source>
</evidence>
<dbReference type="FunFam" id="3.40.350.10:FF:000003">
    <property type="entry name" value="Xaa-pro aminopeptidase P"/>
    <property type="match status" value="1"/>
</dbReference>
<dbReference type="OrthoDB" id="9995434at2759"/>
<dbReference type="SUPFAM" id="SSF55920">
    <property type="entry name" value="Creatinase/aminopeptidase"/>
    <property type="match status" value="1"/>
</dbReference>
<evidence type="ECO:0000259" key="6">
    <source>
        <dbReference type="Pfam" id="PF00557"/>
    </source>
</evidence>
<dbReference type="EMBL" id="JMSN01000033">
    <property type="protein sequence ID" value="KDN46818.1"/>
    <property type="molecule type" value="Genomic_DNA"/>
</dbReference>
<evidence type="ECO:0000313" key="9">
    <source>
        <dbReference type="EMBL" id="KDN46818.1"/>
    </source>
</evidence>
<dbReference type="InParanoid" id="A0A066W2Q0"/>
<keyword evidence="9" id="KW-0031">Aminopeptidase</keyword>
<keyword evidence="9" id="KW-0645">Protease</keyword>
<dbReference type="Gene3D" id="3.40.350.10">
    <property type="entry name" value="Creatinase/prolidase N-terminal domain"/>
    <property type="match status" value="2"/>
</dbReference>
<dbReference type="PANTHER" id="PTHR43763:SF17">
    <property type="entry name" value="AMINOPEPTIDASE P, CYTOPLASMIC-RELATED"/>
    <property type="match status" value="1"/>
</dbReference>
<evidence type="ECO:0000256" key="1">
    <source>
        <dbReference type="ARBA" id="ARBA00001936"/>
    </source>
</evidence>
<dbReference type="SUPFAM" id="SSF53092">
    <property type="entry name" value="Creatinase/prolidase N-terminal domain"/>
    <property type="match status" value="1"/>
</dbReference>
<dbReference type="InterPro" id="IPR050422">
    <property type="entry name" value="X-Pro_aminopeptidase_P"/>
</dbReference>
<evidence type="ECO:0000256" key="5">
    <source>
        <dbReference type="ARBA" id="ARBA00023211"/>
    </source>
</evidence>
<dbReference type="InterPro" id="IPR036005">
    <property type="entry name" value="Creatinase/aminopeptidase-like"/>
</dbReference>
<organism evidence="9 10">
    <name type="scientific">Tilletiaria anomala (strain ATCC 24038 / CBS 436.72 / UBC 951)</name>
    <dbReference type="NCBI Taxonomy" id="1037660"/>
    <lineage>
        <taxon>Eukaryota</taxon>
        <taxon>Fungi</taxon>
        <taxon>Dikarya</taxon>
        <taxon>Basidiomycota</taxon>
        <taxon>Ustilaginomycotina</taxon>
        <taxon>Exobasidiomycetes</taxon>
        <taxon>Georgefischeriales</taxon>
        <taxon>Tilletiariaceae</taxon>
        <taxon>Tilletiaria</taxon>
    </lineage>
</organism>
<dbReference type="FunFam" id="3.90.230.10:FF:000007">
    <property type="entry name" value="Xaa-Pro aminopeptidase P"/>
    <property type="match status" value="1"/>
</dbReference>
<dbReference type="InterPro" id="IPR000587">
    <property type="entry name" value="Creatinase_N"/>
</dbReference>
<dbReference type="Gene3D" id="3.90.230.10">
    <property type="entry name" value="Creatinase/methionine aminopeptidase superfamily"/>
    <property type="match status" value="1"/>
</dbReference>